<feature type="transmembrane region" description="Helical" evidence="2">
    <location>
        <begin position="26"/>
        <end position="45"/>
    </location>
</feature>
<feature type="region of interest" description="Disordered" evidence="1">
    <location>
        <begin position="63"/>
        <end position="91"/>
    </location>
</feature>
<keyword evidence="2" id="KW-1133">Transmembrane helix</keyword>
<proteinExistence type="predicted"/>
<reference evidence="3" key="1">
    <citation type="submission" date="2015-04" db="UniProtKB">
        <authorList>
            <consortium name="EnsemblPlants"/>
        </authorList>
    </citation>
    <scope>IDENTIFICATION</scope>
</reference>
<keyword evidence="2" id="KW-0812">Transmembrane</keyword>
<reference evidence="3" key="2">
    <citation type="submission" date="2018-05" db="EMBL/GenBank/DDBJ databases">
        <title>OgluRS3 (Oryza glumaepatula Reference Sequence Version 3).</title>
        <authorList>
            <person name="Zhang J."/>
            <person name="Kudrna D."/>
            <person name="Lee S."/>
            <person name="Talag J."/>
            <person name="Welchert J."/>
            <person name="Wing R.A."/>
        </authorList>
    </citation>
    <scope>NUCLEOTIDE SEQUENCE [LARGE SCALE GENOMIC DNA]</scope>
</reference>
<accession>A0A0D9ZPP2</accession>
<keyword evidence="4" id="KW-1185">Reference proteome</keyword>
<evidence type="ECO:0000313" key="4">
    <source>
        <dbReference type="Proteomes" id="UP000026961"/>
    </source>
</evidence>
<dbReference type="HOGENOM" id="CLU_170632_0_0_1"/>
<evidence type="ECO:0000313" key="3">
    <source>
        <dbReference type="EnsemblPlants" id="OGLUM04G22720.1"/>
    </source>
</evidence>
<feature type="compositionally biased region" description="Basic and acidic residues" evidence="1">
    <location>
        <begin position="77"/>
        <end position="91"/>
    </location>
</feature>
<dbReference type="EnsemblPlants" id="OGLUM04G22720.1">
    <property type="protein sequence ID" value="OGLUM04G22720.1"/>
    <property type="gene ID" value="OGLUM04G22720"/>
</dbReference>
<protein>
    <submittedName>
        <fullName evidence="3">Uncharacterized protein</fullName>
    </submittedName>
</protein>
<organism evidence="3">
    <name type="scientific">Oryza glumipatula</name>
    <dbReference type="NCBI Taxonomy" id="40148"/>
    <lineage>
        <taxon>Eukaryota</taxon>
        <taxon>Viridiplantae</taxon>
        <taxon>Streptophyta</taxon>
        <taxon>Embryophyta</taxon>
        <taxon>Tracheophyta</taxon>
        <taxon>Spermatophyta</taxon>
        <taxon>Magnoliopsida</taxon>
        <taxon>Liliopsida</taxon>
        <taxon>Poales</taxon>
        <taxon>Poaceae</taxon>
        <taxon>BOP clade</taxon>
        <taxon>Oryzoideae</taxon>
        <taxon>Oryzeae</taxon>
        <taxon>Oryzinae</taxon>
        <taxon>Oryza</taxon>
    </lineage>
</organism>
<feature type="compositionally biased region" description="Low complexity" evidence="1">
    <location>
        <begin position="63"/>
        <end position="76"/>
    </location>
</feature>
<dbReference type="Gramene" id="OGLUM04G22720.1">
    <property type="protein sequence ID" value="OGLUM04G22720.1"/>
    <property type="gene ID" value="OGLUM04G22720"/>
</dbReference>
<name>A0A0D9ZPP2_9ORYZ</name>
<keyword evidence="2" id="KW-0472">Membrane</keyword>
<evidence type="ECO:0000256" key="1">
    <source>
        <dbReference type="SAM" id="MobiDB-lite"/>
    </source>
</evidence>
<sequence>MADDDMGGDNAEAEQVWPVGGGHGGAVMGFVPAGTAVAALLLLLVRARRRVARLRPGCRRCVATPPRRPSLAAPSSERQEGRRGIEKKKGERDWVTWPADILGTCGSHADLVVT</sequence>
<evidence type="ECO:0000256" key="2">
    <source>
        <dbReference type="SAM" id="Phobius"/>
    </source>
</evidence>
<dbReference type="AlphaFoldDB" id="A0A0D9ZPP2"/>
<dbReference type="Proteomes" id="UP000026961">
    <property type="component" value="Chromosome 4"/>
</dbReference>